<reference evidence="1 2" key="1">
    <citation type="submission" date="2018-01" db="EMBL/GenBank/DDBJ databases">
        <title>A novel member of the phylum Bacteroidetes isolated from glacier ice.</title>
        <authorList>
            <person name="Liu Q."/>
            <person name="Xin Y.-H."/>
        </authorList>
    </citation>
    <scope>NUCLEOTIDE SEQUENCE [LARGE SCALE GENOMIC DNA]</scope>
    <source>
        <strain evidence="1 2">RB1R16</strain>
    </source>
</reference>
<dbReference type="EMBL" id="PPSL01000003">
    <property type="protein sequence ID" value="PQJ10637.1"/>
    <property type="molecule type" value="Genomic_DNA"/>
</dbReference>
<evidence type="ECO:0008006" key="3">
    <source>
        <dbReference type="Google" id="ProtNLM"/>
    </source>
</evidence>
<accession>A0A2S7SVI7</accession>
<keyword evidence="2" id="KW-1185">Reference proteome</keyword>
<sequence length="591" mass="65099">MKYEGGNFVNIPATETKLQVITDIAITATDKVYVSGMVMGEKGYVGGGLSFFNGSNWTNFNKGNSEIPDNLLSDLLVDNTGHLWAIPGVKHDMGVAKFDGKNWKYYTTAAGLPVNQVSAIATNSTGKVWLGTPKGIIENDGATFTMKPFSNSFTPLMADVISRMNGAALDVISLAVEENGTIWVGTKNSGTFSFRNGGLKILTPANSPILSNATLKISIDKNGYKWMVAGYKYEEYATSAPFDKNRHHTPYLVNTGGVTVYRENAMITNPKWIVYDSTTCPYDLGTTSTIDEDKQGNIWFAGSGLMKYKDGAFSNYKHAQALHNGFYILYLAPDGKIFLPSSIGGLKVFENGAISDFSKGLGMGGISTLTYDKDNVLWAAGQGGISRRVNNEWETFKKSDGLPANIIYSLFKDSKDSLWAGTMRGLVKWDTTWKRIGEDVDFPSDDFTCITEDKNGRLLLGCNKGISIYDHKTFTNIPKVESLNLNKFRVNQICVDKNNIAWIATEAYGVLRFDGTNWTQLNSKTTGALWDRVSAVKMASDGKLYISCAQSMSNAFDPELPTQDADELLRRDITRRIKLADPRQLFAVIQM</sequence>
<dbReference type="InterPro" id="IPR011110">
    <property type="entry name" value="Reg_prop"/>
</dbReference>
<dbReference type="RefSeq" id="WP_105039365.1">
    <property type="nucleotide sequence ID" value="NZ_PPSL01000003.1"/>
</dbReference>
<evidence type="ECO:0000313" key="1">
    <source>
        <dbReference type="EMBL" id="PQJ10637.1"/>
    </source>
</evidence>
<dbReference type="OrthoDB" id="1081439at2"/>
<gene>
    <name evidence="1" type="ORF">CJD36_011735</name>
</gene>
<organism evidence="1 2">
    <name type="scientific">Flavipsychrobacter stenotrophus</name>
    <dbReference type="NCBI Taxonomy" id="2077091"/>
    <lineage>
        <taxon>Bacteria</taxon>
        <taxon>Pseudomonadati</taxon>
        <taxon>Bacteroidota</taxon>
        <taxon>Chitinophagia</taxon>
        <taxon>Chitinophagales</taxon>
        <taxon>Chitinophagaceae</taxon>
        <taxon>Flavipsychrobacter</taxon>
    </lineage>
</organism>
<dbReference type="AlphaFoldDB" id="A0A2S7SVI7"/>
<name>A0A2S7SVI7_9BACT</name>
<dbReference type="Gene3D" id="2.130.10.10">
    <property type="entry name" value="YVTN repeat-like/Quinoprotein amine dehydrogenase"/>
    <property type="match status" value="3"/>
</dbReference>
<dbReference type="Pfam" id="PF07494">
    <property type="entry name" value="Reg_prop"/>
    <property type="match status" value="1"/>
</dbReference>
<proteinExistence type="predicted"/>
<evidence type="ECO:0000313" key="2">
    <source>
        <dbReference type="Proteomes" id="UP000239872"/>
    </source>
</evidence>
<dbReference type="SUPFAM" id="SSF101898">
    <property type="entry name" value="NHL repeat"/>
    <property type="match status" value="1"/>
</dbReference>
<dbReference type="Proteomes" id="UP000239872">
    <property type="component" value="Unassembled WGS sequence"/>
</dbReference>
<comment type="caution">
    <text evidence="1">The sequence shown here is derived from an EMBL/GenBank/DDBJ whole genome shotgun (WGS) entry which is preliminary data.</text>
</comment>
<protein>
    <recommendedName>
        <fullName evidence="3">Transcriptional regulator</fullName>
    </recommendedName>
</protein>
<dbReference type="InterPro" id="IPR015943">
    <property type="entry name" value="WD40/YVTN_repeat-like_dom_sf"/>
</dbReference>